<reference evidence="2" key="1">
    <citation type="submission" date="2020-10" db="EMBL/GenBank/DDBJ databases">
        <authorList>
            <person name="Gilroy R."/>
        </authorList>
    </citation>
    <scope>NUCLEOTIDE SEQUENCE</scope>
    <source>
        <strain evidence="2">F1-3629</strain>
    </source>
</reference>
<accession>A0A940DMN7</accession>
<dbReference type="InterPro" id="IPR011990">
    <property type="entry name" value="TPR-like_helical_dom_sf"/>
</dbReference>
<sequence>MKKLLFSLIALVMIGGTSLFAQGRYGADSAECIKYLSYYKEYFKQKNYDAAIPNWRKAYTLCPPTANQTMLIDGTTLMRYLIGKNSQNTIYRNALIDTLLTLHNTRAQYYSKYAVTAMNNKGTDIINYLKDDPKAQYEGFKEVIAANEEQTKPNILLFTINTAVDLYQSGVIDAETVLNDYEKVISLMHRMTPKTDIQKQQNDKIRKDIETLFISSKIADCDKLISLFTPRFEENPDDLETVSGIVMMMAATEGCTDNNLFLQAATKMHQLDPSYQTAYFLFRLYNAKGDIDSAINYMEEAIASPESDNLTDASYYYELAVACSHAGSNAKAFKSALDAIDLDPSYAGKSYMLIGTIWGSQVCPGNEIEQRAPYWVAVDYLVKARNADPTLAEEANGLIAKYSSYFPQTAEAFMYNITDGDSYTVSCGGMRALTTVRTQE</sequence>
<organism evidence="2 3">
    <name type="scientific">Candidatus Cryptobacteroides gallistercoris</name>
    <dbReference type="NCBI Taxonomy" id="2840765"/>
    <lineage>
        <taxon>Bacteria</taxon>
        <taxon>Pseudomonadati</taxon>
        <taxon>Bacteroidota</taxon>
        <taxon>Bacteroidia</taxon>
        <taxon>Bacteroidales</taxon>
        <taxon>Candidatus Cryptobacteroides</taxon>
    </lineage>
</organism>
<evidence type="ECO:0000313" key="2">
    <source>
        <dbReference type="EMBL" id="MBO8453971.1"/>
    </source>
</evidence>
<dbReference type="Proteomes" id="UP000771749">
    <property type="component" value="Unassembled WGS sequence"/>
</dbReference>
<name>A0A940DMN7_9BACT</name>
<feature type="chain" id="PRO_5038002691" evidence="1">
    <location>
        <begin position="22"/>
        <end position="440"/>
    </location>
</feature>
<proteinExistence type="predicted"/>
<dbReference type="AlphaFoldDB" id="A0A940DMN7"/>
<dbReference type="InterPro" id="IPR019734">
    <property type="entry name" value="TPR_rpt"/>
</dbReference>
<dbReference type="SUPFAM" id="SSF48452">
    <property type="entry name" value="TPR-like"/>
    <property type="match status" value="1"/>
</dbReference>
<evidence type="ECO:0000256" key="1">
    <source>
        <dbReference type="SAM" id="SignalP"/>
    </source>
</evidence>
<keyword evidence="1" id="KW-0732">Signal</keyword>
<dbReference type="Gene3D" id="1.25.40.10">
    <property type="entry name" value="Tetratricopeptide repeat domain"/>
    <property type="match status" value="1"/>
</dbReference>
<gene>
    <name evidence="2" type="ORF">IAC07_04505</name>
</gene>
<comment type="caution">
    <text evidence="2">The sequence shown here is derived from an EMBL/GenBank/DDBJ whole genome shotgun (WGS) entry which is preliminary data.</text>
</comment>
<feature type="signal peptide" evidence="1">
    <location>
        <begin position="1"/>
        <end position="21"/>
    </location>
</feature>
<evidence type="ECO:0000313" key="3">
    <source>
        <dbReference type="Proteomes" id="UP000771749"/>
    </source>
</evidence>
<protein>
    <submittedName>
        <fullName evidence="2">Tetratricopeptide repeat protein</fullName>
    </submittedName>
</protein>
<dbReference type="EMBL" id="JADIMJ010000065">
    <property type="protein sequence ID" value="MBO8453971.1"/>
    <property type="molecule type" value="Genomic_DNA"/>
</dbReference>
<reference evidence="2" key="2">
    <citation type="journal article" date="2021" name="PeerJ">
        <title>Extensive microbial diversity within the chicken gut microbiome revealed by metagenomics and culture.</title>
        <authorList>
            <person name="Gilroy R."/>
            <person name="Ravi A."/>
            <person name="Getino M."/>
            <person name="Pursley I."/>
            <person name="Horton D.L."/>
            <person name="Alikhan N.F."/>
            <person name="Baker D."/>
            <person name="Gharbi K."/>
            <person name="Hall N."/>
            <person name="Watson M."/>
            <person name="Adriaenssens E.M."/>
            <person name="Foster-Nyarko E."/>
            <person name="Jarju S."/>
            <person name="Secka A."/>
            <person name="Antonio M."/>
            <person name="Oren A."/>
            <person name="Chaudhuri R.R."/>
            <person name="La Ragione R."/>
            <person name="Hildebrand F."/>
            <person name="Pallen M.J."/>
        </authorList>
    </citation>
    <scope>NUCLEOTIDE SEQUENCE</scope>
    <source>
        <strain evidence="2">F1-3629</strain>
    </source>
</reference>
<dbReference type="Pfam" id="PF13181">
    <property type="entry name" value="TPR_8"/>
    <property type="match status" value="1"/>
</dbReference>